<dbReference type="EMBL" id="JH603168">
    <property type="protein sequence ID" value="EIC22822.1"/>
    <property type="molecule type" value="Genomic_DNA"/>
</dbReference>
<dbReference type="STRING" id="631362.Thi970DRAFT_00457"/>
<evidence type="ECO:0000313" key="3">
    <source>
        <dbReference type="Proteomes" id="UP000002964"/>
    </source>
</evidence>
<dbReference type="PANTHER" id="PTHR15600:SF42">
    <property type="entry name" value="SACSIN"/>
    <property type="match status" value="1"/>
</dbReference>
<dbReference type="Gene3D" id="3.30.565.10">
    <property type="entry name" value="Histidine kinase-like ATPase, C-terminal domain"/>
    <property type="match status" value="1"/>
</dbReference>
<dbReference type="RefSeq" id="WP_009146907.1">
    <property type="nucleotide sequence ID" value="NZ_CP121471.1"/>
</dbReference>
<sequence length="2563" mass="287613">MGGYSGFIQNPLGDIQRLRNDLGDRYKRGFPVLKELIQNADDAEATHVVFALIPGLSKSKHPLLQGDALCVINNGRFEAKHDWGIRNYGLSNKVADRAAIGKFGLGMKSVFHFCEAFFFLGHIAERGRIARIVNPWSVPESLREEFAAIHPSWEQFTTEDAAAMGDAVATITKALPTLHSEQPFVLWLPLRREVHRRESDKVTGVIAQEFPGDGDDSLSFFQDSHLPIQVADLLPLLRHVEQVSFQSSTMNRYKPFHIEIRDPAQRLRGPTASGEHHLKGLIDIQAKGETKAQSHFNGRETHHWLDALKDLRHGHQWPEIDDIDDLANPKVEREKAEPHASIVLTASAAPVASTGHLTIRWAVFLPLEDDLVSEKLFCGGDQDFSLTLHGYFFVDPGRRGIHGFHVLGKGESERPTDSVDAVRIAWNQCLAAKGTLPLLLPVLHDYVSTLVPERHVETGRLLAKTITRSQLWTKFNGVITQSAQWVLELKQNGPAWTLVSSERPLLPLPPSTSSKGDPTLPWRVFPELSELEGTHSFVAADTQHLSRRTLSAPDLEQALRLFGNVSAAGILKSPDELGYLVDTLALLRSPDGLLRERSLQQQVVALIRDGFSQIGLDRIRSNKRQLKRLNGYLPHSIQLRLPESLPETLRERLLTCPVEPLVLPSELCPDNLGEEAKLSYQDAGKLLLLIGDWIEEASTHEENAAVLNLIYELANRIDGDSSAPASLMRTMRNRRLIAVFYDGNSDGDKIRACTLSEIEKAQQVSLLFRRGQVSDDQGRALAKPLQKVLANGRVLVLEQRSLALLGIDNKEIMSCDARGVLHALSSHAHTLREPSTRKSLIRQLSAPGSDERSKRGFRFLLHGKDGHWSDLQTTLWFRDTEESTAWERIWSQLNDGWNLIDSDLAQYVPDPVRQAFGVRRIRAKDLLDDIKTLKQDCLARIDAKAFEPHECIEILTQAATDEIVWRMLPLHECTDGQRCDLIGEGVYLETGLTVPAGLTDPLRIIRRSHDDELRRHQQRLIASPFDARERLKLMLSAHQSAQLIDRILEDIQTLGTSFDPQLKPQLKEKDWIPDQEGATFKPSDIIDCEDPTGLIRDLATQQQDGAYSFVGLLPPSILDHPGFCLIRDLGYLAQGDDALKTLGLLISEMPQYHLCELEEAPTDLLEALPVLAAMPPNLAPAKGWALLDSLTQAHAPDDVARYVYPEMARELDDELEIVLQVLSWLRRQGKPNPARRAAFKLYLQRFVGLPSAEEKLAALELMDSGGDWRPANQLCANAEDIERRFVLNEDHYRILQELVVPANALSSKSEPTHSASSPAEGATLAKLLEDYFSAWRDKVPDALIGAFVAVCGATPEVKRLVEVYRGNRTNLREWFLDKLPWKPQPDDTGPKKTWAYLNWRNPDDAMERYSFSGVRVSSNEVVVSSIVGKPLRVKRGSGAKGFVTVRGDNENYRVLVQLAPVEASQHPTEALAAMLRQSIRLVAQQWSDQWLGDLSSLWPELESSDQIAIDVARSLILESLPILATQLKPGRHPGMMSALKTFDQARAKVVEYRGHDRAAQFEQEKQDALRHIQQLIERDEAARNALLEGVRGKIEEFQYKRESIPFELFQNADDAVCQQLEILRYTHQVDSRFSDTQPTPSRFVVVIENDALTFMHWGRPLNATGDPFPGRDRDYHRDLEKMLIVNASNKEPPATGKFGLGFKSVFLACPEPEIVSGRLSMRILGGMLPMQHDDDRDLRHLVREHAPAGGGAGTGIRLRLDPDSIPPLLDRFQKMAGVLCCFAKSIQQIDVGSTTYTWSPSSLEQAPAFSIGSLLIPDPNDQDVMMRTKVMRIELGDGALLFGLDGSGLKPLLESIPSLWVLTPTSEDAALGVALNGRFDVNAARTSLADREEHNHVIAEALGCVLNDAIEDLRLAVDQDWDGVCHGVGLNEGMTPYDLWYSLWRTLVGGLHKREPSKVRSLVQCTAQVGLGELAWRHPLLPNGLPSAHRAMVRISDIRLVLRDALSIPNVLEQLFDWSHFVDEITPQRTVSAEIHEWVSLAHPSYATARAQWKSSRLADWVSRLMVDSQQVRLDPEPARIWGAILDSQQLDDLSKNQQKDLTDTEKLFNGALFRDVTGRFAPATELLMSDPSKRDPEERLRWAFAPDRNRLSTDYDEAGRTLLRLCRGPSGFRADTQQLARWIRELKEDNDRRSAALVYLRDGERGGQVIAELRSIGLNGTWLAELSKDSPYFQGWSFEQVLQVLIQFRSTESQDRFVSEPEHDSNPQEPHRLVDVERTLLKLRDVWQEHGAVYLKDYEQDIYPGGSAPVEALHLDDDDCKGDRSAWLTLFLLGHFHTLGFIQGRRHQNRAFIEMCHTKRWWDDVFAKADPRNNPEAWMSVLDAYIDAQTDAQTYEHWMQRFPAIYRLACYLDEYRELMLGLPTWGWKDGDCRLAQDNVLKPRAASKLGGGGISTPPLHKTLGIGACFVVRELLRLKVVDGAKAPHACAYVPTKGVRDLLVQWGYGQFEGTGAEIGLSKEIHAILVEHLGSEDARFDGAYDIPLQLMAYDPQVKSSCTVYAS</sequence>
<protein>
    <recommendedName>
        <fullName evidence="1">Sacsin/Nov domain-containing protein</fullName>
    </recommendedName>
</protein>
<evidence type="ECO:0000313" key="2">
    <source>
        <dbReference type="EMBL" id="EIC22822.1"/>
    </source>
</evidence>
<dbReference type="SUPFAM" id="SSF55874">
    <property type="entry name" value="ATPase domain of HSP90 chaperone/DNA topoisomerase II/histidine kinase"/>
    <property type="match status" value="2"/>
</dbReference>
<proteinExistence type="predicted"/>
<dbReference type="OrthoDB" id="9802640at2"/>
<reference evidence="2 3" key="2">
    <citation type="submission" date="2011-11" db="EMBL/GenBank/DDBJ databases">
        <authorList>
            <consortium name="US DOE Joint Genome Institute"/>
            <person name="Lucas S."/>
            <person name="Han J."/>
            <person name="Lapidus A."/>
            <person name="Cheng J.-F."/>
            <person name="Goodwin L."/>
            <person name="Pitluck S."/>
            <person name="Peters L."/>
            <person name="Ovchinnikova G."/>
            <person name="Zhang X."/>
            <person name="Detter J.C."/>
            <person name="Han C."/>
            <person name="Tapia R."/>
            <person name="Land M."/>
            <person name="Hauser L."/>
            <person name="Kyrpides N."/>
            <person name="Ivanova N."/>
            <person name="Pagani I."/>
            <person name="Vogl K."/>
            <person name="Liu Z."/>
            <person name="Overmann J."/>
            <person name="Frigaard N.-U."/>
            <person name="Bryant D."/>
            <person name="Woyke T."/>
        </authorList>
    </citation>
    <scope>NUCLEOTIDE SEQUENCE [LARGE SCALE GENOMIC DNA]</scope>
    <source>
        <strain evidence="2 3">970</strain>
    </source>
</reference>
<name>H8YWJ6_9GAMM</name>
<dbReference type="Proteomes" id="UP000002964">
    <property type="component" value="Unassembled WGS sequence"/>
</dbReference>
<dbReference type="InterPro" id="IPR036890">
    <property type="entry name" value="HATPase_C_sf"/>
</dbReference>
<evidence type="ECO:0000259" key="1">
    <source>
        <dbReference type="Pfam" id="PF25794"/>
    </source>
</evidence>
<gene>
    <name evidence="2" type="ORF">Thi970DRAFT_00457</name>
</gene>
<dbReference type="Pfam" id="PF25794">
    <property type="entry name" value="SACS"/>
    <property type="match status" value="1"/>
</dbReference>
<dbReference type="InterPro" id="IPR052972">
    <property type="entry name" value="Sacsin_chaperone_reg"/>
</dbReference>
<reference evidence="3" key="1">
    <citation type="submission" date="2011-06" db="EMBL/GenBank/DDBJ databases">
        <authorList>
            <consortium name="US DOE Joint Genome Institute (JGI-PGF)"/>
            <person name="Lucas S."/>
            <person name="Han J."/>
            <person name="Lapidus A."/>
            <person name="Cheng J.-F."/>
            <person name="Goodwin L."/>
            <person name="Pitluck S."/>
            <person name="Peters L."/>
            <person name="Land M.L."/>
            <person name="Hauser L."/>
            <person name="Vogl K."/>
            <person name="Liu Z."/>
            <person name="Overmann J."/>
            <person name="Frigaard N.-U."/>
            <person name="Bryant D.A."/>
            <person name="Woyke T.J."/>
        </authorList>
    </citation>
    <scope>NUCLEOTIDE SEQUENCE [LARGE SCALE GENOMIC DNA]</scope>
    <source>
        <strain evidence="3">970</strain>
    </source>
</reference>
<dbReference type="HOGENOM" id="CLU_228087_0_0_6"/>
<dbReference type="eggNOG" id="ENOG502ZATJ">
    <property type="taxonomic scope" value="Bacteria"/>
</dbReference>
<accession>H8YWJ6</accession>
<dbReference type="GO" id="GO:0030544">
    <property type="term" value="F:Hsp70 protein binding"/>
    <property type="evidence" value="ECO:0007669"/>
    <property type="project" value="TreeGrafter"/>
</dbReference>
<dbReference type="NCBIfam" id="NF047352">
    <property type="entry name" value="P_loop_sacsin"/>
    <property type="match status" value="1"/>
</dbReference>
<organism evidence="2 3">
    <name type="scientific">Thiorhodovibrio frisius</name>
    <dbReference type="NCBI Taxonomy" id="631362"/>
    <lineage>
        <taxon>Bacteria</taxon>
        <taxon>Pseudomonadati</taxon>
        <taxon>Pseudomonadota</taxon>
        <taxon>Gammaproteobacteria</taxon>
        <taxon>Chromatiales</taxon>
        <taxon>Chromatiaceae</taxon>
        <taxon>Thiorhodovibrio</taxon>
    </lineage>
</organism>
<feature type="domain" description="Sacsin/Nov" evidence="1">
    <location>
        <begin position="16"/>
        <end position="249"/>
    </location>
</feature>
<dbReference type="InterPro" id="IPR058210">
    <property type="entry name" value="SACS/Nov_dom"/>
</dbReference>
<keyword evidence="3" id="KW-1185">Reference proteome</keyword>
<dbReference type="PANTHER" id="PTHR15600">
    <property type="entry name" value="SACSIN"/>
    <property type="match status" value="1"/>
</dbReference>